<dbReference type="InterPro" id="IPR052170">
    <property type="entry name" value="M29_Exopeptidase"/>
</dbReference>
<proteinExistence type="inferred from homology"/>
<keyword evidence="5 10" id="KW-0031">Aminopeptidase</keyword>
<sequence length="312" mass="35747">MYQPPQEILEKYANLLVNFALNSGKGINKGDVVMCIVDDVAKPLMVELRNAILRAGGHPMLRMIPSGISKEFYDLASEEQLEFFPKDYLKARVDLIDHQIGIISDVDPHELKHVDSKKIFKSADAKKQYREWLNEKENKGKFTWTLALYGTEAMAKEAGMSLEEYWNIIIEACYLDKENPTAEWEAIAQEQKRVMGELNSLNVDYLHVKGENIDLKVKIGPNRKWLGGSGRNIPSYELFISPDWRGTEGYIYFNQPLYRYGNLVKDVRLEFKDGLVVKAEASEGQEVLDNMLKRENANKIGEYSLTDSRVSR</sequence>
<evidence type="ECO:0000256" key="8">
    <source>
        <dbReference type="ARBA" id="ARBA00022801"/>
    </source>
</evidence>
<evidence type="ECO:0000313" key="10">
    <source>
        <dbReference type="EMBL" id="MCA9385839.1"/>
    </source>
</evidence>
<dbReference type="GO" id="GO:0046872">
    <property type="term" value="F:metal ion binding"/>
    <property type="evidence" value="ECO:0007669"/>
    <property type="project" value="UniProtKB-KW"/>
</dbReference>
<evidence type="ECO:0000256" key="7">
    <source>
        <dbReference type="ARBA" id="ARBA00022723"/>
    </source>
</evidence>
<feature type="non-terminal residue" evidence="10">
    <location>
        <position position="312"/>
    </location>
</feature>
<dbReference type="GO" id="GO:0006508">
    <property type="term" value="P:proteolysis"/>
    <property type="evidence" value="ECO:0007669"/>
    <property type="project" value="UniProtKB-KW"/>
</dbReference>
<keyword evidence="7" id="KW-0479">Metal-binding</keyword>
<organism evidence="10 11">
    <name type="scientific">Candidatus Dojkabacteria bacterium</name>
    <dbReference type="NCBI Taxonomy" id="2099670"/>
    <lineage>
        <taxon>Bacteria</taxon>
        <taxon>Candidatus Dojkabacteria</taxon>
    </lineage>
</organism>
<dbReference type="Gene3D" id="3.40.1830.10">
    <property type="entry name" value="Thermophilic metalloprotease (M29)"/>
    <property type="match status" value="1"/>
</dbReference>
<dbReference type="EC" id="3.4.11.-" evidence="10"/>
<evidence type="ECO:0000256" key="2">
    <source>
        <dbReference type="ARBA" id="ARBA00001946"/>
    </source>
</evidence>
<dbReference type="SUPFAM" id="SSF144052">
    <property type="entry name" value="Thermophilic metalloprotease-like"/>
    <property type="match status" value="1"/>
</dbReference>
<dbReference type="Proteomes" id="UP000754563">
    <property type="component" value="Unassembled WGS sequence"/>
</dbReference>
<keyword evidence="6" id="KW-0645">Protease</keyword>
<keyword evidence="8 10" id="KW-0378">Hydrolase</keyword>
<keyword evidence="9" id="KW-0482">Metalloprotease</keyword>
<comment type="cofactor">
    <cofactor evidence="3">
        <name>Zn(2+)</name>
        <dbReference type="ChEBI" id="CHEBI:29105"/>
    </cofactor>
</comment>
<reference evidence="10" key="1">
    <citation type="submission" date="2020-04" db="EMBL/GenBank/DDBJ databases">
        <authorList>
            <person name="Zhang T."/>
        </authorList>
    </citation>
    <scope>NUCLEOTIDE SEQUENCE</scope>
    <source>
        <strain evidence="10">HKST-UBA11</strain>
    </source>
</reference>
<evidence type="ECO:0000313" key="11">
    <source>
        <dbReference type="Proteomes" id="UP000754563"/>
    </source>
</evidence>
<comment type="similarity">
    <text evidence="4">Belongs to the peptidase M29 family.</text>
</comment>
<evidence type="ECO:0000256" key="1">
    <source>
        <dbReference type="ARBA" id="ARBA00001941"/>
    </source>
</evidence>
<comment type="cofactor">
    <cofactor evidence="1">
        <name>Co(2+)</name>
        <dbReference type="ChEBI" id="CHEBI:48828"/>
    </cofactor>
</comment>
<dbReference type="EMBL" id="JAGQLH010000048">
    <property type="protein sequence ID" value="MCA9385839.1"/>
    <property type="molecule type" value="Genomic_DNA"/>
</dbReference>
<comment type="cofactor">
    <cofactor evidence="2">
        <name>Mg(2+)</name>
        <dbReference type="ChEBI" id="CHEBI:18420"/>
    </cofactor>
</comment>
<evidence type="ECO:0000256" key="3">
    <source>
        <dbReference type="ARBA" id="ARBA00001947"/>
    </source>
</evidence>
<evidence type="ECO:0000256" key="6">
    <source>
        <dbReference type="ARBA" id="ARBA00022670"/>
    </source>
</evidence>
<evidence type="ECO:0000256" key="4">
    <source>
        <dbReference type="ARBA" id="ARBA00008236"/>
    </source>
</evidence>
<dbReference type="InterPro" id="IPR035097">
    <property type="entry name" value="M29_N-terminal"/>
</dbReference>
<evidence type="ECO:0000256" key="5">
    <source>
        <dbReference type="ARBA" id="ARBA00022438"/>
    </source>
</evidence>
<reference evidence="10" key="2">
    <citation type="journal article" date="2021" name="Microbiome">
        <title>Successional dynamics and alternative stable states in a saline activated sludge microbial community over 9 years.</title>
        <authorList>
            <person name="Wang Y."/>
            <person name="Ye J."/>
            <person name="Ju F."/>
            <person name="Liu L."/>
            <person name="Boyd J.A."/>
            <person name="Deng Y."/>
            <person name="Parks D.H."/>
            <person name="Jiang X."/>
            <person name="Yin X."/>
            <person name="Woodcroft B.J."/>
            <person name="Tyson G.W."/>
            <person name="Hugenholtz P."/>
            <person name="Polz M.F."/>
            <person name="Zhang T."/>
        </authorList>
    </citation>
    <scope>NUCLEOTIDE SEQUENCE</scope>
    <source>
        <strain evidence="10">HKST-UBA11</strain>
    </source>
</reference>
<comment type="caution">
    <text evidence="10">The sequence shown here is derived from an EMBL/GenBank/DDBJ whole genome shotgun (WGS) entry which is preliminary data.</text>
</comment>
<evidence type="ECO:0000256" key="9">
    <source>
        <dbReference type="ARBA" id="ARBA00023049"/>
    </source>
</evidence>
<accession>A0A955RKF9</accession>
<name>A0A955RKF9_9BACT</name>
<dbReference type="InterPro" id="IPR000787">
    <property type="entry name" value="Peptidase_M29"/>
</dbReference>
<dbReference type="GO" id="GO:0004177">
    <property type="term" value="F:aminopeptidase activity"/>
    <property type="evidence" value="ECO:0007669"/>
    <property type="project" value="UniProtKB-KW"/>
</dbReference>
<dbReference type="GO" id="GO:0008237">
    <property type="term" value="F:metallopeptidase activity"/>
    <property type="evidence" value="ECO:0007669"/>
    <property type="project" value="UniProtKB-KW"/>
</dbReference>
<dbReference type="Pfam" id="PF02073">
    <property type="entry name" value="Peptidase_M29"/>
    <property type="match status" value="1"/>
</dbReference>
<gene>
    <name evidence="10" type="ORF">KC717_04275</name>
</gene>
<dbReference type="PANTHER" id="PTHR34448">
    <property type="entry name" value="AMINOPEPTIDASE"/>
    <property type="match status" value="1"/>
</dbReference>
<dbReference type="PANTHER" id="PTHR34448:SF3">
    <property type="entry name" value="AMINOPEPTIDASE AMPS"/>
    <property type="match status" value="1"/>
</dbReference>
<protein>
    <submittedName>
        <fullName evidence="10">Aminopeptidase</fullName>
        <ecNumber evidence="10">3.4.11.-</ecNumber>
    </submittedName>
</protein>
<dbReference type="AlphaFoldDB" id="A0A955RKF9"/>